<keyword evidence="2" id="KW-0863">Zinc-finger</keyword>
<evidence type="ECO:0000256" key="1">
    <source>
        <dbReference type="ARBA" id="ARBA00022723"/>
    </source>
</evidence>
<dbReference type="Gene3D" id="3.30.50.10">
    <property type="entry name" value="Erythroid Transcription Factor GATA-1, subunit A"/>
    <property type="match status" value="1"/>
</dbReference>
<dbReference type="SMART" id="SM00399">
    <property type="entry name" value="ZnF_C4"/>
    <property type="match status" value="1"/>
</dbReference>
<dbReference type="GO" id="GO:0043565">
    <property type="term" value="F:sequence-specific DNA binding"/>
    <property type="evidence" value="ECO:0007669"/>
    <property type="project" value="InterPro"/>
</dbReference>
<dbReference type="WBParaSite" id="SMUV_0000231601-mRNA-1">
    <property type="protein sequence ID" value="SMUV_0000231601-mRNA-1"/>
    <property type="gene ID" value="SMUV_0000231601"/>
</dbReference>
<keyword evidence="9" id="KW-0472">Membrane</keyword>
<dbReference type="GO" id="GO:0005634">
    <property type="term" value="C:nucleus"/>
    <property type="evidence" value="ECO:0007669"/>
    <property type="project" value="TreeGrafter"/>
</dbReference>
<evidence type="ECO:0000256" key="5">
    <source>
        <dbReference type="ARBA" id="ARBA00023125"/>
    </source>
</evidence>
<keyword evidence="5" id="KW-0238">DNA-binding</keyword>
<keyword evidence="9" id="KW-1133">Transmembrane helix</keyword>
<keyword evidence="3" id="KW-0862">Zinc</keyword>
<evidence type="ECO:0000313" key="11">
    <source>
        <dbReference type="Proteomes" id="UP000046393"/>
    </source>
</evidence>
<dbReference type="InterPro" id="IPR035500">
    <property type="entry name" value="NHR-like_dom_sf"/>
</dbReference>
<sequence>DFRSVDGEAAHICVVCGDLSDGPHFGAICCRACAAFFRRTVSLKLEYVCRASSNCQIDKCIHFLHKDIVILFLLCFFKYCLSLNILKNKYFINRNSNVLLVQAVSLIYFNLCKEPQITNYDEAKKFCKMESHILTDIINNYFPPFNELPVDDKIIAFKNFYPYFAYAARAFATYETFGKGSEYDDRVLMHEGGYIKISELEKFYENCVKCTAAPKDAARIFLPAQQYLLNVVVAHMRRIKIVEAEFLTLIGMLLWNDCYFICFNSLARVIFLRFQKLTLDMNLNFKMAEIFNFLTADECCKDFILQ</sequence>
<evidence type="ECO:0000256" key="3">
    <source>
        <dbReference type="ARBA" id="ARBA00022833"/>
    </source>
</evidence>
<dbReference type="Proteomes" id="UP000046393">
    <property type="component" value="Unplaced"/>
</dbReference>
<dbReference type="Pfam" id="PF00104">
    <property type="entry name" value="Hormone_recep"/>
    <property type="match status" value="1"/>
</dbReference>
<evidence type="ECO:0000256" key="9">
    <source>
        <dbReference type="SAM" id="Phobius"/>
    </source>
</evidence>
<reference evidence="12" key="1">
    <citation type="submission" date="2017-02" db="UniProtKB">
        <authorList>
            <consortium name="WormBaseParasite"/>
        </authorList>
    </citation>
    <scope>IDENTIFICATION</scope>
</reference>
<evidence type="ECO:0000256" key="2">
    <source>
        <dbReference type="ARBA" id="ARBA00022771"/>
    </source>
</evidence>
<keyword evidence="7" id="KW-0675">Receptor</keyword>
<dbReference type="SUPFAM" id="SSF57716">
    <property type="entry name" value="Glucocorticoid receptor-like (DNA-binding domain)"/>
    <property type="match status" value="1"/>
</dbReference>
<dbReference type="GO" id="GO:0003700">
    <property type="term" value="F:DNA-binding transcription factor activity"/>
    <property type="evidence" value="ECO:0007669"/>
    <property type="project" value="InterPro"/>
</dbReference>
<dbReference type="AlphaFoldDB" id="A0A0N5ADP9"/>
<evidence type="ECO:0000256" key="4">
    <source>
        <dbReference type="ARBA" id="ARBA00023015"/>
    </source>
</evidence>
<proteinExistence type="predicted"/>
<dbReference type="SUPFAM" id="SSF48508">
    <property type="entry name" value="Nuclear receptor ligand-binding domain"/>
    <property type="match status" value="1"/>
</dbReference>
<feature type="transmembrane region" description="Helical" evidence="9">
    <location>
        <begin position="68"/>
        <end position="86"/>
    </location>
</feature>
<accession>A0A0N5ADP9</accession>
<dbReference type="InterPro" id="IPR001628">
    <property type="entry name" value="Znf_hrmn_rcpt"/>
</dbReference>
<keyword evidence="9" id="KW-0812">Transmembrane</keyword>
<keyword evidence="6" id="KW-0804">Transcription</keyword>
<evidence type="ECO:0000256" key="6">
    <source>
        <dbReference type="ARBA" id="ARBA00023163"/>
    </source>
</evidence>
<organism evidence="11 12">
    <name type="scientific">Syphacia muris</name>
    <dbReference type="NCBI Taxonomy" id="451379"/>
    <lineage>
        <taxon>Eukaryota</taxon>
        <taxon>Metazoa</taxon>
        <taxon>Ecdysozoa</taxon>
        <taxon>Nematoda</taxon>
        <taxon>Chromadorea</taxon>
        <taxon>Rhabditida</taxon>
        <taxon>Spirurina</taxon>
        <taxon>Oxyuridomorpha</taxon>
        <taxon>Oxyuroidea</taxon>
        <taxon>Oxyuridae</taxon>
        <taxon>Syphacia</taxon>
    </lineage>
</organism>
<dbReference type="PROSITE" id="PS51030">
    <property type="entry name" value="NUCLEAR_REC_DBD_2"/>
    <property type="match status" value="1"/>
</dbReference>
<keyword evidence="4" id="KW-0805">Transcription regulation</keyword>
<evidence type="ECO:0000256" key="8">
    <source>
        <dbReference type="ARBA" id="ARBA00023242"/>
    </source>
</evidence>
<keyword evidence="8" id="KW-0539">Nucleus</keyword>
<dbReference type="PROSITE" id="PS00031">
    <property type="entry name" value="NUCLEAR_REC_DBD_1"/>
    <property type="match status" value="1"/>
</dbReference>
<dbReference type="Gene3D" id="1.10.565.10">
    <property type="entry name" value="Retinoid X Receptor"/>
    <property type="match status" value="1"/>
</dbReference>
<dbReference type="PRINTS" id="PR00047">
    <property type="entry name" value="STROIDFINGER"/>
</dbReference>
<dbReference type="InterPro" id="IPR000536">
    <property type="entry name" value="Nucl_hrmn_rcpt_lig-bd"/>
</dbReference>
<dbReference type="GO" id="GO:0008270">
    <property type="term" value="F:zinc ion binding"/>
    <property type="evidence" value="ECO:0007669"/>
    <property type="project" value="UniProtKB-KW"/>
</dbReference>
<evidence type="ECO:0000259" key="10">
    <source>
        <dbReference type="PROSITE" id="PS51030"/>
    </source>
</evidence>
<keyword evidence="11" id="KW-1185">Reference proteome</keyword>
<dbReference type="PANTHER" id="PTHR46011">
    <property type="entry name" value="NUCLEAR HORMONE RECEPTOR FAMILY MEMBER NHR-86-RELATED"/>
    <property type="match status" value="1"/>
</dbReference>
<dbReference type="InterPro" id="IPR013088">
    <property type="entry name" value="Znf_NHR/GATA"/>
</dbReference>
<name>A0A0N5ADP9_9BILA</name>
<feature type="transmembrane region" description="Helical" evidence="9">
    <location>
        <begin position="246"/>
        <end position="271"/>
    </location>
</feature>
<keyword evidence="1" id="KW-0479">Metal-binding</keyword>
<protein>
    <submittedName>
        <fullName evidence="12">Nuclear receptor domain-containing protein</fullName>
    </submittedName>
</protein>
<dbReference type="STRING" id="451379.A0A0N5ADP9"/>
<feature type="domain" description="Nuclear receptor" evidence="10">
    <location>
        <begin position="10"/>
        <end position="92"/>
    </location>
</feature>
<dbReference type="PANTHER" id="PTHR46011:SF6">
    <property type="entry name" value="HIGH ZINC ACTIVATED NUCLEAR RECEPTOR PROTEIN"/>
    <property type="match status" value="1"/>
</dbReference>
<evidence type="ECO:0000256" key="7">
    <source>
        <dbReference type="ARBA" id="ARBA00023170"/>
    </source>
</evidence>
<dbReference type="Pfam" id="PF00105">
    <property type="entry name" value="zf-C4"/>
    <property type="match status" value="1"/>
</dbReference>
<evidence type="ECO:0000313" key="12">
    <source>
        <dbReference type="WBParaSite" id="SMUV_0000231601-mRNA-1"/>
    </source>
</evidence>